<comment type="caution">
    <text evidence="1">The sequence shown here is derived from an EMBL/GenBank/DDBJ whole genome shotgun (WGS) entry which is preliminary data.</text>
</comment>
<accession>A0AA45HIJ0</accession>
<sequence>MMKIINDNIYNNKYYLNLNKKSFDFSNSLNFEGSLKEKDNSIPNSKIISRNFINNKLESYTSMGNNLNIEKRIIENNHENYTKNLFVNEDLFTTNQKIAEILKAIKEYKEKIEENLVLGDEKEKEEKKQKAKMNNLSLKEKKEVELNEKLGIETYFPGKEKNKQLFLNITFEDEEEKKKHKDDLNAFI</sequence>
<dbReference type="Proteomes" id="UP000245921">
    <property type="component" value="Unassembled WGS sequence"/>
</dbReference>
<dbReference type="EMBL" id="QGGI01000010">
    <property type="protein sequence ID" value="PWJ92080.1"/>
    <property type="molecule type" value="Genomic_DNA"/>
</dbReference>
<evidence type="ECO:0000313" key="1">
    <source>
        <dbReference type="EMBL" id="PWJ92080.1"/>
    </source>
</evidence>
<protein>
    <submittedName>
        <fullName evidence="1">Uncharacterized protein</fullName>
    </submittedName>
</protein>
<dbReference type="AlphaFoldDB" id="A0AA45HIJ0"/>
<reference evidence="1 2" key="1">
    <citation type="submission" date="2018-05" db="EMBL/GenBank/DDBJ databases">
        <title>Genomic Encyclopedia of Type Strains, Phase IV (KMG-IV): sequencing the most valuable type-strain genomes for metagenomic binning, comparative biology and taxonomic classification.</title>
        <authorList>
            <person name="Goeker M."/>
        </authorList>
    </citation>
    <scope>NUCLEOTIDE SEQUENCE [LARGE SCALE GENOMIC DNA]</scope>
    <source>
        <strain evidence="1 2">DSM 24906</strain>
    </source>
</reference>
<evidence type="ECO:0000313" key="2">
    <source>
        <dbReference type="Proteomes" id="UP000245921"/>
    </source>
</evidence>
<proteinExistence type="predicted"/>
<keyword evidence="2" id="KW-1185">Reference proteome</keyword>
<gene>
    <name evidence="1" type="ORF">C7380_11073</name>
</gene>
<name>A0AA45HIJ0_9BACT</name>
<organism evidence="1 2">
    <name type="scientific">Oceanotoga teriensis</name>
    <dbReference type="NCBI Taxonomy" id="515440"/>
    <lineage>
        <taxon>Bacteria</taxon>
        <taxon>Thermotogati</taxon>
        <taxon>Thermotogota</taxon>
        <taxon>Thermotogae</taxon>
        <taxon>Petrotogales</taxon>
        <taxon>Petrotogaceae</taxon>
        <taxon>Oceanotoga</taxon>
    </lineage>
</organism>